<evidence type="ECO:0000256" key="3">
    <source>
        <dbReference type="SAM" id="SignalP"/>
    </source>
</evidence>
<evidence type="ECO:0000256" key="2">
    <source>
        <dbReference type="ARBA" id="ARBA00023157"/>
    </source>
</evidence>
<dbReference type="STRING" id="135651.G0MYE2"/>
<dbReference type="Pfam" id="PF07679">
    <property type="entry name" value="I-set"/>
    <property type="match status" value="1"/>
</dbReference>
<dbReference type="InterPro" id="IPR003599">
    <property type="entry name" value="Ig_sub"/>
</dbReference>
<sequence length="251" mass="27517">MRVLGILVLLCSPVTGKPAQVAQIREQTLKFIRELDNKWIVAHAMLGVAVPLKNSNVTTGETIKLHCEIGGTPNPILHWTHNGEIIQGDMMINFEEKLSNRGKESTETGITASTLTIPCAQFSDAGKYSCVGFNGHTTIESNAMILVDGNTVGCKPEAETAPIITQWTETRAENIGNTVTLVCRSDKPATWTWTFDEQPIRQGGRYQIMEAGDLIIHNLEFADLGAYYCTATNENGKATAETFLHITRSHS</sequence>
<keyword evidence="6" id="KW-1185">Reference proteome</keyword>
<dbReference type="GO" id="GO:0098609">
    <property type="term" value="P:cell-cell adhesion"/>
    <property type="evidence" value="ECO:0007669"/>
    <property type="project" value="TreeGrafter"/>
</dbReference>
<dbReference type="InterPro" id="IPR013098">
    <property type="entry name" value="Ig_I-set"/>
</dbReference>
<dbReference type="AlphaFoldDB" id="G0MYE2"/>
<organism evidence="6">
    <name type="scientific">Caenorhabditis brenneri</name>
    <name type="common">Nematode worm</name>
    <dbReference type="NCBI Taxonomy" id="135651"/>
    <lineage>
        <taxon>Eukaryota</taxon>
        <taxon>Metazoa</taxon>
        <taxon>Ecdysozoa</taxon>
        <taxon>Nematoda</taxon>
        <taxon>Chromadorea</taxon>
        <taxon>Rhabditida</taxon>
        <taxon>Rhabditina</taxon>
        <taxon>Rhabditomorpha</taxon>
        <taxon>Rhabditoidea</taxon>
        <taxon>Rhabditidae</taxon>
        <taxon>Peloderinae</taxon>
        <taxon>Caenorhabditis</taxon>
    </lineage>
</organism>
<name>G0MYE2_CAEBE</name>
<dbReference type="OMA" id="CEIGGTP"/>
<dbReference type="PROSITE" id="PS50835">
    <property type="entry name" value="IG_LIKE"/>
    <property type="match status" value="2"/>
</dbReference>
<dbReference type="FunFam" id="2.60.40.10:FF:002402">
    <property type="entry name" value="Zwei Ig domain protein zig-4"/>
    <property type="match status" value="1"/>
</dbReference>
<keyword evidence="1" id="KW-0677">Repeat</keyword>
<dbReference type="SMART" id="SM00408">
    <property type="entry name" value="IGc2"/>
    <property type="match status" value="2"/>
</dbReference>
<dbReference type="InterPro" id="IPR013783">
    <property type="entry name" value="Ig-like_fold"/>
</dbReference>
<dbReference type="Proteomes" id="UP000008068">
    <property type="component" value="Unassembled WGS sequence"/>
</dbReference>
<reference evidence="6" key="1">
    <citation type="submission" date="2011-07" db="EMBL/GenBank/DDBJ databases">
        <authorList>
            <consortium name="Caenorhabditis brenneri Sequencing and Analysis Consortium"/>
            <person name="Wilson R.K."/>
        </authorList>
    </citation>
    <scope>NUCLEOTIDE SEQUENCE [LARGE SCALE GENOMIC DNA]</scope>
    <source>
        <strain evidence="6">PB2801</strain>
    </source>
</reference>
<dbReference type="InterPro" id="IPR036179">
    <property type="entry name" value="Ig-like_dom_sf"/>
</dbReference>
<dbReference type="EMBL" id="GL379820">
    <property type="protein sequence ID" value="EGT47585.1"/>
    <property type="molecule type" value="Genomic_DNA"/>
</dbReference>
<evidence type="ECO:0000259" key="4">
    <source>
        <dbReference type="PROSITE" id="PS50835"/>
    </source>
</evidence>
<dbReference type="PANTHER" id="PTHR44170">
    <property type="entry name" value="PROTEIN SIDEKICK"/>
    <property type="match status" value="1"/>
</dbReference>
<protein>
    <recommendedName>
        <fullName evidence="4">Ig-like domain-containing protein</fullName>
    </recommendedName>
</protein>
<proteinExistence type="predicted"/>
<keyword evidence="3" id="KW-0732">Signal</keyword>
<evidence type="ECO:0000313" key="6">
    <source>
        <dbReference type="Proteomes" id="UP000008068"/>
    </source>
</evidence>
<dbReference type="Gene3D" id="2.60.40.10">
    <property type="entry name" value="Immunoglobulins"/>
    <property type="match status" value="2"/>
</dbReference>
<dbReference type="OrthoDB" id="6138780at2759"/>
<dbReference type="HOGENOM" id="CLU_072416_1_0_1"/>
<dbReference type="eggNOG" id="KOG3510">
    <property type="taxonomic scope" value="Eukaryota"/>
</dbReference>
<dbReference type="SUPFAM" id="SSF48726">
    <property type="entry name" value="Immunoglobulin"/>
    <property type="match status" value="2"/>
</dbReference>
<feature type="domain" description="Ig-like" evidence="4">
    <location>
        <begin position="156"/>
        <end position="245"/>
    </location>
</feature>
<evidence type="ECO:0000313" key="5">
    <source>
        <dbReference type="EMBL" id="EGT47585.1"/>
    </source>
</evidence>
<dbReference type="PANTHER" id="PTHR44170:SF46">
    <property type="entry name" value="PROTEIN SIDEKICK"/>
    <property type="match status" value="1"/>
</dbReference>
<feature type="chain" id="PRO_5003404893" description="Ig-like domain-containing protein" evidence="3">
    <location>
        <begin position="17"/>
        <end position="251"/>
    </location>
</feature>
<dbReference type="Pfam" id="PF13927">
    <property type="entry name" value="Ig_3"/>
    <property type="match status" value="1"/>
</dbReference>
<feature type="signal peptide" evidence="3">
    <location>
        <begin position="1"/>
        <end position="16"/>
    </location>
</feature>
<dbReference type="InterPro" id="IPR007110">
    <property type="entry name" value="Ig-like_dom"/>
</dbReference>
<feature type="domain" description="Ig-like" evidence="4">
    <location>
        <begin position="18"/>
        <end position="146"/>
    </location>
</feature>
<evidence type="ECO:0000256" key="1">
    <source>
        <dbReference type="ARBA" id="ARBA00022737"/>
    </source>
</evidence>
<keyword evidence="2" id="KW-1015">Disulfide bond</keyword>
<dbReference type="SMART" id="SM00409">
    <property type="entry name" value="IG"/>
    <property type="match status" value="2"/>
</dbReference>
<accession>G0MYE2</accession>
<dbReference type="InterPro" id="IPR003598">
    <property type="entry name" value="Ig_sub2"/>
</dbReference>
<gene>
    <name evidence="5" type="ORF">CAEBREN_24832</name>
</gene>
<dbReference type="InParanoid" id="G0MYE2"/>